<dbReference type="InterPro" id="IPR031599">
    <property type="entry name" value="ABC_tran_2"/>
</dbReference>
<evidence type="ECO:0008006" key="4">
    <source>
        <dbReference type="Google" id="ProtNLM"/>
    </source>
</evidence>
<feature type="transmembrane region" description="Helical" evidence="1">
    <location>
        <begin position="429"/>
        <end position="449"/>
    </location>
</feature>
<dbReference type="Pfam" id="PF16949">
    <property type="entry name" value="ABC_tran_2"/>
    <property type="match status" value="1"/>
</dbReference>
<feature type="transmembrane region" description="Helical" evidence="1">
    <location>
        <begin position="155"/>
        <end position="181"/>
    </location>
</feature>
<proteinExistence type="predicted"/>
<evidence type="ECO:0000256" key="1">
    <source>
        <dbReference type="SAM" id="Phobius"/>
    </source>
</evidence>
<feature type="transmembrane region" description="Helical" evidence="1">
    <location>
        <begin position="33"/>
        <end position="56"/>
    </location>
</feature>
<feature type="transmembrane region" description="Helical" evidence="1">
    <location>
        <begin position="244"/>
        <end position="273"/>
    </location>
</feature>
<feature type="transmembrane region" description="Helical" evidence="1">
    <location>
        <begin position="470"/>
        <end position="490"/>
    </location>
</feature>
<dbReference type="Proteomes" id="UP000470082">
    <property type="component" value="Unassembled WGS sequence"/>
</dbReference>
<accession>A0A7X2N2Y7</accession>
<feature type="transmembrane region" description="Helical" evidence="1">
    <location>
        <begin position="114"/>
        <end position="135"/>
    </location>
</feature>
<feature type="transmembrane region" description="Helical" evidence="1">
    <location>
        <begin position="68"/>
        <end position="94"/>
    </location>
</feature>
<feature type="transmembrane region" description="Helical" evidence="1">
    <location>
        <begin position="188"/>
        <end position="206"/>
    </location>
</feature>
<gene>
    <name evidence="2" type="ORF">FYJ50_05285</name>
</gene>
<feature type="transmembrane region" description="Helical" evidence="1">
    <location>
        <begin position="496"/>
        <end position="518"/>
    </location>
</feature>
<feature type="transmembrane region" description="Helical" evidence="1">
    <location>
        <begin position="401"/>
        <end position="423"/>
    </location>
</feature>
<dbReference type="RefSeq" id="WP_154460050.1">
    <property type="nucleotide sequence ID" value="NZ_VUMM01000008.1"/>
</dbReference>
<feature type="transmembrane region" description="Helical" evidence="1">
    <location>
        <begin position="340"/>
        <end position="362"/>
    </location>
</feature>
<organism evidence="2 3">
    <name type="scientific">Floccifex porci</name>
    <dbReference type="NCBI Taxonomy" id="2606629"/>
    <lineage>
        <taxon>Bacteria</taxon>
        <taxon>Bacillati</taxon>
        <taxon>Bacillota</taxon>
        <taxon>Erysipelotrichia</taxon>
        <taxon>Erysipelotrichales</taxon>
        <taxon>Erysipelotrichaceae</taxon>
        <taxon>Floccifex</taxon>
    </lineage>
</organism>
<dbReference type="AlphaFoldDB" id="A0A7X2N2Y7"/>
<protein>
    <recommendedName>
        <fullName evidence="4">ABC-2 type transport system permease protein</fullName>
    </recommendedName>
</protein>
<reference evidence="2 3" key="1">
    <citation type="submission" date="2019-08" db="EMBL/GenBank/DDBJ databases">
        <title>In-depth cultivation of the pig gut microbiome towards novel bacterial diversity and tailored functional studies.</title>
        <authorList>
            <person name="Wylensek D."/>
            <person name="Hitch T.C.A."/>
            <person name="Clavel T."/>
        </authorList>
    </citation>
    <scope>NUCLEOTIDE SEQUENCE [LARGE SCALE GENOMIC DNA]</scope>
    <source>
        <strain evidence="2 3">LKV-178-WT-2G</strain>
    </source>
</reference>
<name>A0A7X2N2Y7_9FIRM</name>
<keyword evidence="1" id="KW-1133">Transmembrane helix</keyword>
<comment type="caution">
    <text evidence="2">The sequence shown here is derived from an EMBL/GenBank/DDBJ whole genome shotgun (WGS) entry which is preliminary data.</text>
</comment>
<sequence>MLKVLLKKQLLESFSFLFFDHKKGKAKSKGEKIGFGFLMVFVCLIMALAIGIYAGLMVSTFKGLKINWFYYCIMSLVSIILGVFGSVFSTYASLYLPKDNELMLSLPIPKKDLILSRLTGVYVMGFIYMALAYIPSMIIGQIGFGFTVSSFICQIVLMMTLSFLVLALSTLLGWIVALISVRLKNKSLIVVFLSLGFIGIYYYFYFKLVSGFQNLLVKVMSLAVSFKDKGYILYVLGKAADGNYVYTGILLLLSILCTIVVYALVTIGFDRLLMMNKGQKRKEYNVKSIKQSSISKTLLKKEWLRFYSSPTYMLNSGIGSVFTVLLIGVCILQKDTILELLVFLPDASMLLIVSMTIIGFVATSNMISAPSVSLEGKNVWIVQTCPVKEIDILKAKFNLHFLFTIIPLLILDGVLAWLLSFSILETLFIFVYSLLIVTFSDLDGLYLGLKFPNMEWTNETAVVKQGMAPFVALFGNWIVVVVIAGLYFLLRKSISAYVYAGIISILLLICILCLRAWIFKKGAEIFRHL</sequence>
<evidence type="ECO:0000313" key="3">
    <source>
        <dbReference type="Proteomes" id="UP000470082"/>
    </source>
</evidence>
<keyword evidence="1" id="KW-0472">Membrane</keyword>
<keyword evidence="1" id="KW-0812">Transmembrane</keyword>
<feature type="transmembrane region" description="Helical" evidence="1">
    <location>
        <begin position="312"/>
        <end position="334"/>
    </location>
</feature>
<keyword evidence="3" id="KW-1185">Reference proteome</keyword>
<dbReference type="EMBL" id="VUMM01000008">
    <property type="protein sequence ID" value="MSS01514.1"/>
    <property type="molecule type" value="Genomic_DNA"/>
</dbReference>
<evidence type="ECO:0000313" key="2">
    <source>
        <dbReference type="EMBL" id="MSS01514.1"/>
    </source>
</evidence>